<dbReference type="CDD" id="cd00093">
    <property type="entry name" value="HTH_XRE"/>
    <property type="match status" value="1"/>
</dbReference>
<dbReference type="AlphaFoldDB" id="B4VL80"/>
<dbReference type="InterPro" id="IPR010982">
    <property type="entry name" value="Lambda_DNA-bd_dom_sf"/>
</dbReference>
<dbReference type="InterPro" id="IPR001387">
    <property type="entry name" value="Cro/C1-type_HTH"/>
</dbReference>
<gene>
    <name evidence="2" type="ORF">MC7420_579</name>
</gene>
<dbReference type="SUPFAM" id="SSF47413">
    <property type="entry name" value="lambda repressor-like DNA-binding domains"/>
    <property type="match status" value="1"/>
</dbReference>
<dbReference type="STRING" id="118168.MC7420_579"/>
<dbReference type="SMART" id="SM00530">
    <property type="entry name" value="HTH_XRE"/>
    <property type="match status" value="1"/>
</dbReference>
<evidence type="ECO:0000259" key="1">
    <source>
        <dbReference type="PROSITE" id="PS50943"/>
    </source>
</evidence>
<dbReference type="OrthoDB" id="465744at2"/>
<name>B4VL80_9CYAN</name>
<dbReference type="PROSITE" id="PS50943">
    <property type="entry name" value="HTH_CROC1"/>
    <property type="match status" value="1"/>
</dbReference>
<evidence type="ECO:0000313" key="2">
    <source>
        <dbReference type="EMBL" id="EDX77442.1"/>
    </source>
</evidence>
<dbReference type="HOGENOM" id="CLU_196739_0_0_3"/>
<proteinExistence type="predicted"/>
<organism evidence="2 3">
    <name type="scientific">Coleofasciculus chthonoplastes PCC 7420</name>
    <dbReference type="NCBI Taxonomy" id="118168"/>
    <lineage>
        <taxon>Bacteria</taxon>
        <taxon>Bacillati</taxon>
        <taxon>Cyanobacteriota</taxon>
        <taxon>Cyanophyceae</taxon>
        <taxon>Coleofasciculales</taxon>
        <taxon>Coleofasciculaceae</taxon>
        <taxon>Coleofasciculus</taxon>
    </lineage>
</organism>
<dbReference type="GO" id="GO:0003677">
    <property type="term" value="F:DNA binding"/>
    <property type="evidence" value="ECO:0007669"/>
    <property type="project" value="InterPro"/>
</dbReference>
<protein>
    <submittedName>
        <fullName evidence="2">Helix-turn-helix domain protein</fullName>
    </submittedName>
</protein>
<dbReference type="RefSeq" id="WP_006099550.1">
    <property type="nucleotide sequence ID" value="NZ_DS989844.1"/>
</dbReference>
<dbReference type="Gene3D" id="1.10.260.40">
    <property type="entry name" value="lambda repressor-like DNA-binding domains"/>
    <property type="match status" value="1"/>
</dbReference>
<accession>B4VL80</accession>
<sequence>MGRVGKALKQVLKNYDISQNKLAVALGVRRSVVYRWYHELTDPTAETVADIAQALKSINPSAAAELIRLYLGEFLESDQED</sequence>
<dbReference type="Proteomes" id="UP000003835">
    <property type="component" value="Unassembled WGS sequence"/>
</dbReference>
<dbReference type="Pfam" id="PF01381">
    <property type="entry name" value="HTH_3"/>
    <property type="match status" value="1"/>
</dbReference>
<feature type="domain" description="HTH cro/C1-type" evidence="1">
    <location>
        <begin position="8"/>
        <end position="66"/>
    </location>
</feature>
<evidence type="ECO:0000313" key="3">
    <source>
        <dbReference type="Proteomes" id="UP000003835"/>
    </source>
</evidence>
<dbReference type="EMBL" id="DS989844">
    <property type="protein sequence ID" value="EDX77442.1"/>
    <property type="molecule type" value="Genomic_DNA"/>
</dbReference>
<reference evidence="2 3" key="1">
    <citation type="submission" date="2008-07" db="EMBL/GenBank/DDBJ databases">
        <authorList>
            <person name="Tandeau de Marsac N."/>
            <person name="Ferriera S."/>
            <person name="Johnson J."/>
            <person name="Kravitz S."/>
            <person name="Beeson K."/>
            <person name="Sutton G."/>
            <person name="Rogers Y.-H."/>
            <person name="Friedman R."/>
            <person name="Frazier M."/>
            <person name="Venter J.C."/>
        </authorList>
    </citation>
    <scope>NUCLEOTIDE SEQUENCE [LARGE SCALE GENOMIC DNA]</scope>
    <source>
        <strain evidence="2 3">PCC 7420</strain>
    </source>
</reference>
<keyword evidence="3" id="KW-1185">Reference proteome</keyword>
<dbReference type="eggNOG" id="COG3093">
    <property type="taxonomic scope" value="Bacteria"/>
</dbReference>